<evidence type="ECO:0000313" key="2">
    <source>
        <dbReference type="EMBL" id="MDA0136853.1"/>
    </source>
</evidence>
<organism evidence="2 3">
    <name type="scientific">Solirubrobacter deserti</name>
    <dbReference type="NCBI Taxonomy" id="2282478"/>
    <lineage>
        <taxon>Bacteria</taxon>
        <taxon>Bacillati</taxon>
        <taxon>Actinomycetota</taxon>
        <taxon>Thermoleophilia</taxon>
        <taxon>Solirubrobacterales</taxon>
        <taxon>Solirubrobacteraceae</taxon>
        <taxon>Solirubrobacter</taxon>
    </lineage>
</organism>
<accession>A0ABT4RE93</accession>
<dbReference type="EMBL" id="JAPCID010000006">
    <property type="protein sequence ID" value="MDA0136853.1"/>
    <property type="molecule type" value="Genomic_DNA"/>
</dbReference>
<comment type="caution">
    <text evidence="2">The sequence shown here is derived from an EMBL/GenBank/DDBJ whole genome shotgun (WGS) entry which is preliminary data.</text>
</comment>
<keyword evidence="1" id="KW-0812">Transmembrane</keyword>
<protein>
    <submittedName>
        <fullName evidence="2">Uncharacterized protein</fullName>
    </submittedName>
</protein>
<keyword evidence="3" id="KW-1185">Reference proteome</keyword>
<feature type="transmembrane region" description="Helical" evidence="1">
    <location>
        <begin position="93"/>
        <end position="113"/>
    </location>
</feature>
<evidence type="ECO:0000256" key="1">
    <source>
        <dbReference type="SAM" id="Phobius"/>
    </source>
</evidence>
<reference evidence="2" key="1">
    <citation type="submission" date="2022-10" db="EMBL/GenBank/DDBJ databases">
        <title>The WGS of Solirubrobacter sp. CPCC 204708.</title>
        <authorList>
            <person name="Jiang Z."/>
        </authorList>
    </citation>
    <scope>NUCLEOTIDE SEQUENCE</scope>
    <source>
        <strain evidence="2">CPCC 204708</strain>
    </source>
</reference>
<sequence>MESYREALAVAERAGAAPYIDYPATPKWYPAAAGAWFAALILACHGASERPAVFIPLLVALIGAEFAFIAWYRRRWQTWPSLRHAPKEIASAYRRYFLVVVPAFAAGIALYAFVGPFVAAAFAFVVVTAGLAAYERLYRDAADATRRRLA</sequence>
<feature type="transmembrane region" description="Helical" evidence="1">
    <location>
        <begin position="119"/>
        <end position="138"/>
    </location>
</feature>
<dbReference type="RefSeq" id="WP_202953719.1">
    <property type="nucleotide sequence ID" value="NZ_JAPCID010000006.1"/>
</dbReference>
<evidence type="ECO:0000313" key="3">
    <source>
        <dbReference type="Proteomes" id="UP001147700"/>
    </source>
</evidence>
<keyword evidence="1" id="KW-1133">Transmembrane helix</keyword>
<proteinExistence type="predicted"/>
<feature type="transmembrane region" description="Helical" evidence="1">
    <location>
        <begin position="28"/>
        <end position="48"/>
    </location>
</feature>
<name>A0ABT4RE93_9ACTN</name>
<gene>
    <name evidence="2" type="ORF">OJ962_05030</name>
</gene>
<dbReference type="Proteomes" id="UP001147700">
    <property type="component" value="Unassembled WGS sequence"/>
</dbReference>
<keyword evidence="1" id="KW-0472">Membrane</keyword>
<feature type="transmembrane region" description="Helical" evidence="1">
    <location>
        <begin position="54"/>
        <end position="72"/>
    </location>
</feature>